<dbReference type="PANTHER" id="PTHR43842:SF2">
    <property type="entry name" value="PROPIONYL-COA CARBOXYLASE BETA CHAIN, MITOCHONDRIAL"/>
    <property type="match status" value="1"/>
</dbReference>
<evidence type="ECO:0000313" key="4">
    <source>
        <dbReference type="Proteomes" id="UP000482209"/>
    </source>
</evidence>
<feature type="domain" description="CoA carboxyltransferase C-terminal" evidence="2">
    <location>
        <begin position="232"/>
        <end position="468"/>
    </location>
</feature>
<comment type="caution">
    <text evidence="3">The sequence shown here is derived from an EMBL/GenBank/DDBJ whole genome shotgun (WGS) entry which is preliminary data.</text>
</comment>
<dbReference type="PANTHER" id="PTHR43842">
    <property type="entry name" value="PROPIONYL-COA CARBOXYLASE BETA CHAIN"/>
    <property type="match status" value="1"/>
</dbReference>
<dbReference type="Pfam" id="PF01039">
    <property type="entry name" value="Carboxyl_trans"/>
    <property type="match status" value="1"/>
</dbReference>
<dbReference type="Gene3D" id="3.90.226.10">
    <property type="entry name" value="2-enoyl-CoA Hydratase, Chain A, domain 1"/>
    <property type="match status" value="2"/>
</dbReference>
<feature type="domain" description="CoA carboxyltransferase N-terminal" evidence="1">
    <location>
        <begin position="1"/>
        <end position="228"/>
    </location>
</feature>
<dbReference type="InterPro" id="IPR011763">
    <property type="entry name" value="COA_CT_C"/>
</dbReference>
<proteinExistence type="predicted"/>
<evidence type="ECO:0000259" key="2">
    <source>
        <dbReference type="PROSITE" id="PS50989"/>
    </source>
</evidence>
<reference evidence="3 4" key="1">
    <citation type="submission" date="2019-08" db="EMBL/GenBank/DDBJ databases">
        <title>In-depth cultivation of the pig gut microbiome towards novel bacterial diversity and tailored functional studies.</title>
        <authorList>
            <person name="Wylensek D."/>
            <person name="Hitch T.C.A."/>
            <person name="Clavel T."/>
        </authorList>
    </citation>
    <scope>NUCLEOTIDE SEQUENCE [LARGE SCALE GENOMIC DNA]</scope>
    <source>
        <strain evidence="3 4">WCA-693-APC-MOT-I</strain>
    </source>
</reference>
<sequence>MMSKTSQTSAMSRIEALLDENSFVEIGAQVTKRSTDFNLQEKMVPADGVITGYGVIDCNLVYVYSQDSTALGGSVGEMHAKKIARIYDLALKVGAPVIGLIDCAGLRLQEATDALAGFGELYLKQTMASGVIPQITAIFGTCGGGVAISSSLSDFTIMEESNGRLFVNSPNALAGNYKEKCDTSSAKFQAESGTVDFVGADEEEVLEKVRELITILPTNNEDDDSYEECTDSLNRLVPSFGMLTADPEKALRELSDDNYFIEVKKEYAKDMVVGFIRLNGMTVGVVANRLACLDEENKPIEEFDGLSTKGCKKAAGFVNFCDAFNIPILTLTNVNGYKATMHDERSIADAAAKLTFAFANATVAKINLITGKAYGSAYITMNSKHIGADLVFALPTAEIGMMEAKDAVEIMYAGEIAKAKNASELIDEKAAEYSAMQSSAESAAKRGYVDNIIEPEQARKHLAYAFDMLFTKRESRPGKKHGTI</sequence>
<dbReference type="GO" id="GO:0004658">
    <property type="term" value="F:propionyl-CoA carboxylase activity"/>
    <property type="evidence" value="ECO:0007669"/>
    <property type="project" value="TreeGrafter"/>
</dbReference>
<keyword evidence="4" id="KW-1185">Reference proteome</keyword>
<dbReference type="InterPro" id="IPR011762">
    <property type="entry name" value="COA_CT_N"/>
</dbReference>
<dbReference type="AlphaFoldDB" id="A0A6L5Y0I5"/>
<name>A0A6L5Y0I5_9FIRM</name>
<protein>
    <submittedName>
        <fullName evidence="3">Carboxyl transferase</fullName>
    </submittedName>
</protein>
<evidence type="ECO:0000259" key="1">
    <source>
        <dbReference type="PROSITE" id="PS50980"/>
    </source>
</evidence>
<dbReference type="Proteomes" id="UP000482209">
    <property type="component" value="Unassembled WGS sequence"/>
</dbReference>
<dbReference type="GO" id="GO:0009317">
    <property type="term" value="C:acetyl-CoA carboxylase complex"/>
    <property type="evidence" value="ECO:0007669"/>
    <property type="project" value="TreeGrafter"/>
</dbReference>
<organism evidence="3 4">
    <name type="scientific">Velocimicrobium porci</name>
    <dbReference type="NCBI Taxonomy" id="2606634"/>
    <lineage>
        <taxon>Bacteria</taxon>
        <taxon>Bacillati</taxon>
        <taxon>Bacillota</taxon>
        <taxon>Clostridia</taxon>
        <taxon>Lachnospirales</taxon>
        <taxon>Lachnospiraceae</taxon>
        <taxon>Velocimicrobium</taxon>
    </lineage>
</organism>
<dbReference type="GO" id="GO:0016740">
    <property type="term" value="F:transferase activity"/>
    <property type="evidence" value="ECO:0007669"/>
    <property type="project" value="UniProtKB-KW"/>
</dbReference>
<accession>A0A6L5Y0I5</accession>
<dbReference type="InterPro" id="IPR051047">
    <property type="entry name" value="AccD/PCCB"/>
</dbReference>
<dbReference type="EMBL" id="VUMT01000017">
    <property type="protein sequence ID" value="MSS64337.1"/>
    <property type="molecule type" value="Genomic_DNA"/>
</dbReference>
<dbReference type="InterPro" id="IPR034733">
    <property type="entry name" value="AcCoA_carboxyl_beta"/>
</dbReference>
<dbReference type="PROSITE" id="PS50989">
    <property type="entry name" value="COA_CT_CTER"/>
    <property type="match status" value="1"/>
</dbReference>
<dbReference type="PROSITE" id="PS50980">
    <property type="entry name" value="COA_CT_NTER"/>
    <property type="match status" value="1"/>
</dbReference>
<keyword evidence="3" id="KW-0808">Transferase</keyword>
<dbReference type="SUPFAM" id="SSF52096">
    <property type="entry name" value="ClpP/crotonase"/>
    <property type="match status" value="2"/>
</dbReference>
<dbReference type="InterPro" id="IPR029045">
    <property type="entry name" value="ClpP/crotonase-like_dom_sf"/>
</dbReference>
<gene>
    <name evidence="3" type="ORF">FYJ58_10700</name>
</gene>
<evidence type="ECO:0000313" key="3">
    <source>
        <dbReference type="EMBL" id="MSS64337.1"/>
    </source>
</evidence>